<evidence type="ECO:0000256" key="7">
    <source>
        <dbReference type="ARBA" id="ARBA00047899"/>
    </source>
</evidence>
<dbReference type="EMBL" id="PDJQ01000001">
    <property type="protein sequence ID" value="PFG74413.1"/>
    <property type="molecule type" value="Genomic_DNA"/>
</dbReference>
<keyword evidence="3" id="KW-0808">Transferase</keyword>
<dbReference type="EC" id="2.7.11.1" evidence="1"/>
<dbReference type="CDD" id="cd14014">
    <property type="entry name" value="STKc_PknB_like"/>
    <property type="match status" value="1"/>
</dbReference>
<feature type="transmembrane region" description="Helical" evidence="11">
    <location>
        <begin position="319"/>
        <end position="344"/>
    </location>
</feature>
<accession>A0A2A9HGE8</accession>
<evidence type="ECO:0000256" key="2">
    <source>
        <dbReference type="ARBA" id="ARBA00022527"/>
    </source>
</evidence>
<dbReference type="InterPro" id="IPR017441">
    <property type="entry name" value="Protein_kinase_ATP_BS"/>
</dbReference>
<dbReference type="Gene3D" id="3.30.200.20">
    <property type="entry name" value="Phosphorylase Kinase, domain 1"/>
    <property type="match status" value="1"/>
</dbReference>
<comment type="catalytic activity">
    <reaction evidence="8">
        <text>L-seryl-[protein] + ATP = O-phospho-L-seryl-[protein] + ADP + H(+)</text>
        <dbReference type="Rhea" id="RHEA:17989"/>
        <dbReference type="Rhea" id="RHEA-COMP:9863"/>
        <dbReference type="Rhea" id="RHEA-COMP:11604"/>
        <dbReference type="ChEBI" id="CHEBI:15378"/>
        <dbReference type="ChEBI" id="CHEBI:29999"/>
        <dbReference type="ChEBI" id="CHEBI:30616"/>
        <dbReference type="ChEBI" id="CHEBI:83421"/>
        <dbReference type="ChEBI" id="CHEBI:456216"/>
        <dbReference type="EC" id="2.7.11.1"/>
    </reaction>
</comment>
<organism evidence="13 14">
    <name type="scientific">Tepidiforma thermophila (strain KCTC 52669 / CGMCC 1.13589 / G233)</name>
    <dbReference type="NCBI Taxonomy" id="2761530"/>
    <lineage>
        <taxon>Bacteria</taxon>
        <taxon>Bacillati</taxon>
        <taxon>Chloroflexota</taxon>
        <taxon>Tepidiformia</taxon>
        <taxon>Tepidiformales</taxon>
        <taxon>Tepidiformaceae</taxon>
        <taxon>Tepidiforma</taxon>
    </lineage>
</organism>
<feature type="binding site" evidence="9">
    <location>
        <position position="42"/>
    </location>
    <ligand>
        <name>ATP</name>
        <dbReference type="ChEBI" id="CHEBI:30616"/>
    </ligand>
</feature>
<evidence type="ECO:0000256" key="3">
    <source>
        <dbReference type="ARBA" id="ARBA00022679"/>
    </source>
</evidence>
<keyword evidence="14" id="KW-1185">Reference proteome</keyword>
<evidence type="ECO:0000256" key="9">
    <source>
        <dbReference type="PROSITE-ProRule" id="PRU10141"/>
    </source>
</evidence>
<feature type="region of interest" description="Disordered" evidence="10">
    <location>
        <begin position="278"/>
        <end position="317"/>
    </location>
</feature>
<dbReference type="PROSITE" id="PS50011">
    <property type="entry name" value="PROTEIN_KINASE_DOM"/>
    <property type="match status" value="1"/>
</dbReference>
<evidence type="ECO:0000256" key="1">
    <source>
        <dbReference type="ARBA" id="ARBA00012513"/>
    </source>
</evidence>
<proteinExistence type="predicted"/>
<dbReference type="SUPFAM" id="SSF56112">
    <property type="entry name" value="Protein kinase-like (PK-like)"/>
    <property type="match status" value="1"/>
</dbReference>
<keyword evidence="5 13" id="KW-0418">Kinase</keyword>
<dbReference type="PANTHER" id="PTHR43289:SF6">
    <property type="entry name" value="SERINE_THREONINE-PROTEIN KINASE NEKL-3"/>
    <property type="match status" value="1"/>
</dbReference>
<comment type="caution">
    <text evidence="13">The sequence shown here is derived from an EMBL/GenBank/DDBJ whole genome shotgun (WGS) entry which is preliminary data.</text>
</comment>
<dbReference type="Gene3D" id="1.10.510.10">
    <property type="entry name" value="Transferase(Phosphotransferase) domain 1"/>
    <property type="match status" value="1"/>
</dbReference>
<evidence type="ECO:0000313" key="14">
    <source>
        <dbReference type="Proteomes" id="UP000223071"/>
    </source>
</evidence>
<dbReference type="GO" id="GO:0005524">
    <property type="term" value="F:ATP binding"/>
    <property type="evidence" value="ECO:0007669"/>
    <property type="project" value="UniProtKB-UniRule"/>
</dbReference>
<dbReference type="InterPro" id="IPR000719">
    <property type="entry name" value="Prot_kinase_dom"/>
</dbReference>
<dbReference type="PROSITE" id="PS00107">
    <property type="entry name" value="PROTEIN_KINASE_ATP"/>
    <property type="match status" value="1"/>
</dbReference>
<feature type="region of interest" description="Disordered" evidence="10">
    <location>
        <begin position="347"/>
        <end position="431"/>
    </location>
</feature>
<evidence type="ECO:0000256" key="4">
    <source>
        <dbReference type="ARBA" id="ARBA00022741"/>
    </source>
</evidence>
<feature type="compositionally biased region" description="Low complexity" evidence="10">
    <location>
        <begin position="413"/>
        <end position="425"/>
    </location>
</feature>
<keyword evidence="4 9" id="KW-0547">Nucleotide-binding</keyword>
<dbReference type="InterPro" id="IPR011009">
    <property type="entry name" value="Kinase-like_dom_sf"/>
</dbReference>
<keyword evidence="11" id="KW-0812">Transmembrane</keyword>
<gene>
    <name evidence="13" type="ORF">A9A59_1637</name>
</gene>
<dbReference type="SMART" id="SM00220">
    <property type="entry name" value="S_TKc"/>
    <property type="match status" value="1"/>
</dbReference>
<evidence type="ECO:0000259" key="12">
    <source>
        <dbReference type="PROSITE" id="PS50011"/>
    </source>
</evidence>
<dbReference type="PANTHER" id="PTHR43289">
    <property type="entry name" value="MITOGEN-ACTIVATED PROTEIN KINASE KINASE KINASE 20-RELATED"/>
    <property type="match status" value="1"/>
</dbReference>
<protein>
    <recommendedName>
        <fullName evidence="1">non-specific serine/threonine protein kinase</fullName>
        <ecNumber evidence="1">2.7.11.1</ecNumber>
    </recommendedName>
</protein>
<dbReference type="Proteomes" id="UP000223071">
    <property type="component" value="Unassembled WGS sequence"/>
</dbReference>
<evidence type="ECO:0000256" key="8">
    <source>
        <dbReference type="ARBA" id="ARBA00048679"/>
    </source>
</evidence>
<feature type="domain" description="Protein kinase" evidence="12">
    <location>
        <begin position="13"/>
        <end position="273"/>
    </location>
</feature>
<dbReference type="FunFam" id="3.30.200.20:FF:000035">
    <property type="entry name" value="Serine/threonine protein kinase Stk1"/>
    <property type="match status" value="1"/>
</dbReference>
<dbReference type="AlphaFoldDB" id="A0A2A9HGE8"/>
<reference evidence="13 14" key="1">
    <citation type="submission" date="2017-09" db="EMBL/GenBank/DDBJ databases">
        <title>Sequencing the genomes of two abundant thermophiles in Great Basin hot springs: Thermocrinis jamiesonii and novel Chloroflexi Thermoflexus hugenholtzii.</title>
        <authorList>
            <person name="Hedlund B."/>
        </authorList>
    </citation>
    <scope>NUCLEOTIDE SEQUENCE [LARGE SCALE GENOMIC DNA]</scope>
    <source>
        <strain evidence="13 14">G233</strain>
    </source>
</reference>
<feature type="compositionally biased region" description="Pro residues" evidence="10">
    <location>
        <begin position="352"/>
        <end position="412"/>
    </location>
</feature>
<dbReference type="PROSITE" id="PS00108">
    <property type="entry name" value="PROTEIN_KINASE_ST"/>
    <property type="match status" value="1"/>
</dbReference>
<sequence length="431" mass="44463">MTLSAADIIEGRYRLERLLGTGGMAEVWLAEDLRLGRWVAVKALHSALTEAIDPEAVAAFEREARVVARLQHPNIVAVYDAGEFAGRRYIVTEYVHGYTLRQLIATQGRLTEREVVRLGRQVASALAYAHAQGVVHGDVKPENILLNEQGVAKLADFGVAETLGRTLSPAMANDILGTIAYLAPEVIQGERPSPAADQYALALTLYEAAAGRLPWSGVSPAAVAGQRLAAPAPPLRRFAPGASAALEAVLARGLAIEPAARFPGMETFGAALAGVNPPAAAGSAPPSVPPGRPPRLRGHPTARVPRGSASPHRGRSGPAWYTVLAVTGVVLFAIGLGVLGAALITGDERPSGPTPVPTPVPTSVPEPTATPTPRPEPTATPTREPSPVPSPSPAPSPSPTRTPATGTPPPTSTPTGPAGTVTPVATPTPTP</sequence>
<evidence type="ECO:0000256" key="11">
    <source>
        <dbReference type="SAM" id="Phobius"/>
    </source>
</evidence>
<comment type="catalytic activity">
    <reaction evidence="7">
        <text>L-threonyl-[protein] + ATP = O-phospho-L-threonyl-[protein] + ADP + H(+)</text>
        <dbReference type="Rhea" id="RHEA:46608"/>
        <dbReference type="Rhea" id="RHEA-COMP:11060"/>
        <dbReference type="Rhea" id="RHEA-COMP:11605"/>
        <dbReference type="ChEBI" id="CHEBI:15378"/>
        <dbReference type="ChEBI" id="CHEBI:30013"/>
        <dbReference type="ChEBI" id="CHEBI:30616"/>
        <dbReference type="ChEBI" id="CHEBI:61977"/>
        <dbReference type="ChEBI" id="CHEBI:456216"/>
        <dbReference type="EC" id="2.7.11.1"/>
    </reaction>
</comment>
<evidence type="ECO:0000256" key="6">
    <source>
        <dbReference type="ARBA" id="ARBA00022840"/>
    </source>
</evidence>
<evidence type="ECO:0000256" key="5">
    <source>
        <dbReference type="ARBA" id="ARBA00022777"/>
    </source>
</evidence>
<evidence type="ECO:0000313" key="13">
    <source>
        <dbReference type="EMBL" id="PFG74413.1"/>
    </source>
</evidence>
<keyword evidence="6 9" id="KW-0067">ATP-binding</keyword>
<keyword evidence="11" id="KW-0472">Membrane</keyword>
<keyword evidence="11" id="KW-1133">Transmembrane helix</keyword>
<evidence type="ECO:0000256" key="10">
    <source>
        <dbReference type="SAM" id="MobiDB-lite"/>
    </source>
</evidence>
<keyword evidence="2" id="KW-0723">Serine/threonine-protein kinase</keyword>
<name>A0A2A9HGE8_TEPT2</name>
<dbReference type="Pfam" id="PF00069">
    <property type="entry name" value="Pkinase"/>
    <property type="match status" value="1"/>
</dbReference>
<dbReference type="InterPro" id="IPR008271">
    <property type="entry name" value="Ser/Thr_kinase_AS"/>
</dbReference>
<dbReference type="GO" id="GO:0004674">
    <property type="term" value="F:protein serine/threonine kinase activity"/>
    <property type="evidence" value="ECO:0007669"/>
    <property type="project" value="UniProtKB-KW"/>
</dbReference>